<evidence type="ECO:0000313" key="2">
    <source>
        <dbReference type="Proteomes" id="UP001239111"/>
    </source>
</evidence>
<dbReference type="Proteomes" id="UP001239111">
    <property type="component" value="Chromosome 2"/>
</dbReference>
<evidence type="ECO:0000313" key="1">
    <source>
        <dbReference type="EMBL" id="KAJ8677852.1"/>
    </source>
</evidence>
<dbReference type="EMBL" id="CM056742">
    <property type="protein sequence ID" value="KAJ8677852.1"/>
    <property type="molecule type" value="Genomic_DNA"/>
</dbReference>
<organism evidence="1 2">
    <name type="scientific">Eretmocerus hayati</name>
    <dbReference type="NCBI Taxonomy" id="131215"/>
    <lineage>
        <taxon>Eukaryota</taxon>
        <taxon>Metazoa</taxon>
        <taxon>Ecdysozoa</taxon>
        <taxon>Arthropoda</taxon>
        <taxon>Hexapoda</taxon>
        <taxon>Insecta</taxon>
        <taxon>Pterygota</taxon>
        <taxon>Neoptera</taxon>
        <taxon>Endopterygota</taxon>
        <taxon>Hymenoptera</taxon>
        <taxon>Apocrita</taxon>
        <taxon>Proctotrupomorpha</taxon>
        <taxon>Chalcidoidea</taxon>
        <taxon>Aphelinidae</taxon>
        <taxon>Aphelininae</taxon>
        <taxon>Eretmocerus</taxon>
    </lineage>
</organism>
<accession>A0ACC2P3A4</accession>
<sequence>MSVEITLIPELPEEKLIELHYYKAVELCGAFIQVQNKDPSIFFYCRLFYLTSEESHIFSDTFYEFLCENETLVNLRKAAETIHTSVYAHWRLRSDMTNEYHLDHFLITRIPNNLLKDCPVTEIELDRNISSNPRTLRFYKSYRELPAEIEERIWVESFRPNVQDSAYVTWRGHVLHFNHLSPHNESDTVIYPEFTERSLAESLRASTEELHLAEDA</sequence>
<protein>
    <submittedName>
        <fullName evidence="1">Uncharacterized protein</fullName>
    </submittedName>
</protein>
<proteinExistence type="predicted"/>
<name>A0ACC2P3A4_9HYME</name>
<keyword evidence="2" id="KW-1185">Reference proteome</keyword>
<comment type="caution">
    <text evidence="1">The sequence shown here is derived from an EMBL/GenBank/DDBJ whole genome shotgun (WGS) entry which is preliminary data.</text>
</comment>
<gene>
    <name evidence="1" type="ORF">QAD02_013639</name>
</gene>
<reference evidence="1" key="1">
    <citation type="submission" date="2023-04" db="EMBL/GenBank/DDBJ databases">
        <title>A chromosome-level genome assembly of the parasitoid wasp Eretmocerus hayati.</title>
        <authorList>
            <person name="Zhong Y."/>
            <person name="Liu S."/>
            <person name="Liu Y."/>
        </authorList>
    </citation>
    <scope>NUCLEOTIDE SEQUENCE</scope>
    <source>
        <strain evidence="1">ZJU_SS_LIU_2023</strain>
    </source>
</reference>